<dbReference type="PANTHER" id="PTHR11076">
    <property type="entry name" value="DNA REPAIR POLYMERASE UMUC / TRANSFERASE FAMILY MEMBER"/>
    <property type="match status" value="1"/>
</dbReference>
<dbReference type="GO" id="GO:0005829">
    <property type="term" value="C:cytosol"/>
    <property type="evidence" value="ECO:0007669"/>
    <property type="project" value="TreeGrafter"/>
</dbReference>
<evidence type="ECO:0000256" key="3">
    <source>
        <dbReference type="ARBA" id="ARBA00022932"/>
    </source>
</evidence>
<dbReference type="PROSITE" id="PS50173">
    <property type="entry name" value="UMUC"/>
    <property type="match status" value="1"/>
</dbReference>
<dbReference type="Gene3D" id="3.30.70.270">
    <property type="match status" value="1"/>
</dbReference>
<keyword evidence="3" id="KW-0808">Transferase</keyword>
<keyword evidence="3" id="KW-0239">DNA-directed DNA polymerase</keyword>
<dbReference type="InterPro" id="IPR001126">
    <property type="entry name" value="UmuC"/>
</dbReference>
<accession>A0A6M1T975</accession>
<comment type="similarity">
    <text evidence="1">Belongs to the DNA polymerase type-Y family.</text>
</comment>
<dbReference type="GO" id="GO:0009432">
    <property type="term" value="P:SOS response"/>
    <property type="evidence" value="ECO:0007669"/>
    <property type="project" value="TreeGrafter"/>
</dbReference>
<dbReference type="Proteomes" id="UP000479132">
    <property type="component" value="Unassembled WGS sequence"/>
</dbReference>
<dbReference type="InterPro" id="IPR022880">
    <property type="entry name" value="DNApol_IV"/>
</dbReference>
<proteinExistence type="inferred from homology"/>
<dbReference type="Pfam" id="PF11798">
    <property type="entry name" value="IMS_HHH"/>
    <property type="match status" value="1"/>
</dbReference>
<dbReference type="InterPro" id="IPR024728">
    <property type="entry name" value="PolY_HhH_motif"/>
</dbReference>
<dbReference type="PANTHER" id="PTHR11076:SF33">
    <property type="entry name" value="DNA POLYMERASE KAPPA"/>
    <property type="match status" value="1"/>
</dbReference>
<keyword evidence="2" id="KW-0515">Mutator protein</keyword>
<dbReference type="GO" id="GO:0003887">
    <property type="term" value="F:DNA-directed DNA polymerase activity"/>
    <property type="evidence" value="ECO:0007669"/>
    <property type="project" value="InterPro"/>
</dbReference>
<evidence type="ECO:0000256" key="2">
    <source>
        <dbReference type="ARBA" id="ARBA00022457"/>
    </source>
</evidence>
<feature type="domain" description="UmuC" evidence="4">
    <location>
        <begin position="46"/>
        <end position="232"/>
    </location>
</feature>
<evidence type="ECO:0000256" key="1">
    <source>
        <dbReference type="ARBA" id="ARBA00010945"/>
    </source>
</evidence>
<dbReference type="Pfam" id="PF00817">
    <property type="entry name" value="IMS"/>
    <property type="match status" value="1"/>
</dbReference>
<protein>
    <submittedName>
        <fullName evidence="5">DNA polymerase IV</fullName>
    </submittedName>
</protein>
<dbReference type="RefSeq" id="WP_165266481.1">
    <property type="nucleotide sequence ID" value="NZ_JAALLS010000004.1"/>
</dbReference>
<keyword evidence="3" id="KW-0548">Nucleotidyltransferase</keyword>
<dbReference type="EMBL" id="JAALLS010000004">
    <property type="protein sequence ID" value="NGP87584.1"/>
    <property type="molecule type" value="Genomic_DNA"/>
</dbReference>
<evidence type="ECO:0000259" key="4">
    <source>
        <dbReference type="PROSITE" id="PS50173"/>
    </source>
</evidence>
<evidence type="ECO:0000313" key="5">
    <source>
        <dbReference type="EMBL" id="NGP87584.1"/>
    </source>
</evidence>
<dbReference type="GO" id="GO:0042276">
    <property type="term" value="P:error-prone translesion synthesis"/>
    <property type="evidence" value="ECO:0007669"/>
    <property type="project" value="TreeGrafter"/>
</dbReference>
<dbReference type="InterPro" id="IPR050116">
    <property type="entry name" value="DNA_polymerase-Y"/>
</dbReference>
<sequence>MDLQNNTPPQLPDPGQYQLSKNVHNITRYQTVAADMQHPGNKPRLYVHIDMNAFYAQVEQLCYNLYGMPVAVGGWRKEDGTVKGIVATSSYEARALGIKTAMSALQAYKLCPYIIFKQVDYEKYRAYSKRIKNVLDTFSPDVEAYSMDEFFMDITWKKDDSREELVEFGWNIKEAILEETQLYCSVGISTSKTYSKLTSDIEKPNGLTVITQQDDIEKRIWPMPLDEVWGIGRRRYEKLKSRGVSTIGCAVEQGYPLFQKLFGQYFGKMLWRTAAGKDRAIVSDDSEYVPERVSYGHTFSTWTNDPWQVAAEFAKATKQVCYRLRGYGKKSDKFFGNVRFQGPQKDGFSFTFRAPGLTNLDGYVLQNCLQKVMPMLFYCKKQGKKFRAIMLGTTELNMTTQMELFFQENPRLQRLHQAMDYLNNRFGLDTIDHGISQYDVKGHTHFKERSI</sequence>
<dbReference type="Gene3D" id="3.40.1170.60">
    <property type="match status" value="1"/>
</dbReference>
<organism evidence="5 6">
    <name type="scientific">Fodinibius halophilus</name>
    <dbReference type="NCBI Taxonomy" id="1736908"/>
    <lineage>
        <taxon>Bacteria</taxon>
        <taxon>Pseudomonadati</taxon>
        <taxon>Balneolota</taxon>
        <taxon>Balneolia</taxon>
        <taxon>Balneolales</taxon>
        <taxon>Balneolaceae</taxon>
        <taxon>Fodinibius</taxon>
    </lineage>
</organism>
<dbReference type="CDD" id="cd03586">
    <property type="entry name" value="PolY_Pol_IV_kappa"/>
    <property type="match status" value="1"/>
</dbReference>
<dbReference type="Gene3D" id="1.10.150.20">
    <property type="entry name" value="5' to 3' exonuclease, C-terminal subdomain"/>
    <property type="match status" value="1"/>
</dbReference>
<dbReference type="SUPFAM" id="SSF56672">
    <property type="entry name" value="DNA/RNA polymerases"/>
    <property type="match status" value="1"/>
</dbReference>
<gene>
    <name evidence="5" type="ORF">G3569_04395</name>
</gene>
<comment type="caution">
    <text evidence="5">The sequence shown here is derived from an EMBL/GenBank/DDBJ whole genome shotgun (WGS) entry which is preliminary data.</text>
</comment>
<keyword evidence="6" id="KW-1185">Reference proteome</keyword>
<reference evidence="5 6" key="1">
    <citation type="submission" date="2020-02" db="EMBL/GenBank/DDBJ databases">
        <title>Aliifodinibius halophilus 2W32, complete genome.</title>
        <authorList>
            <person name="Li Y."/>
            <person name="Wu S."/>
        </authorList>
    </citation>
    <scope>NUCLEOTIDE SEQUENCE [LARGE SCALE GENOMIC DNA]</scope>
    <source>
        <strain evidence="5 6">2W32</strain>
    </source>
</reference>
<dbReference type="AlphaFoldDB" id="A0A6M1T975"/>
<evidence type="ECO:0000313" key="6">
    <source>
        <dbReference type="Proteomes" id="UP000479132"/>
    </source>
</evidence>
<dbReference type="InterPro" id="IPR043128">
    <property type="entry name" value="Rev_trsase/Diguanyl_cyclase"/>
</dbReference>
<name>A0A6M1T975_9BACT</name>
<dbReference type="InterPro" id="IPR043502">
    <property type="entry name" value="DNA/RNA_pol_sf"/>
</dbReference>
<dbReference type="GO" id="GO:0006281">
    <property type="term" value="P:DNA repair"/>
    <property type="evidence" value="ECO:0007669"/>
    <property type="project" value="InterPro"/>
</dbReference>